<dbReference type="InterPro" id="IPR003140">
    <property type="entry name" value="PLipase/COase/thioEstase"/>
</dbReference>
<gene>
    <name evidence="4" type="ORF">E3T28_03805</name>
</gene>
<dbReference type="SUPFAM" id="SSF53474">
    <property type="entry name" value="alpha/beta-Hydrolases"/>
    <property type="match status" value="1"/>
</dbReference>
<feature type="domain" description="Phospholipase/carboxylesterase/thioesterase" evidence="3">
    <location>
        <begin position="63"/>
        <end position="249"/>
    </location>
</feature>
<dbReference type="EMBL" id="SOGQ01000016">
    <property type="protein sequence ID" value="TFD03259.1"/>
    <property type="molecule type" value="Genomic_DNA"/>
</dbReference>
<dbReference type="PANTHER" id="PTHR10655">
    <property type="entry name" value="LYSOPHOSPHOLIPASE-RELATED"/>
    <property type="match status" value="1"/>
</dbReference>
<comment type="similarity">
    <text evidence="1">Belongs to the AB hydrolase superfamily. AB hydrolase 2 family.</text>
</comment>
<dbReference type="Pfam" id="PF02230">
    <property type="entry name" value="Abhydrolase_2"/>
    <property type="match status" value="1"/>
</dbReference>
<keyword evidence="5" id="KW-1185">Reference proteome</keyword>
<protein>
    <submittedName>
        <fullName evidence="4">Alpha/beta hydrolase</fullName>
    </submittedName>
</protein>
<sequence>MPDLDLPDFDQADSDRAAAHRAAGDVAAAWEQAALDWPHVFRAGRPAASVGSDAPGADAAGADAPVFLMLHGTGGNEQETLNLADALDPAATVLSPRGRVTEGGMLRWFRRLSEGVFDVDDVVMRAGELAGFIAAARQRYDLGDRSIIAVGFSNGANIALATALLYPKALDRVVAFSGMFPLDDRTLTTDLADTAVLMLNGRSDPMAPLASADRAAATFTAHGAEVERELRDGGHGIAATDVAAARSWLARQAQVRA</sequence>
<evidence type="ECO:0000256" key="1">
    <source>
        <dbReference type="ARBA" id="ARBA00006499"/>
    </source>
</evidence>
<proteinExistence type="inferred from homology"/>
<evidence type="ECO:0000259" key="3">
    <source>
        <dbReference type="Pfam" id="PF02230"/>
    </source>
</evidence>
<name>A0ABY2JDN9_9MICO</name>
<dbReference type="InterPro" id="IPR050565">
    <property type="entry name" value="LYPA1-2/EST-like"/>
</dbReference>
<comment type="caution">
    <text evidence="4">The sequence shown here is derived from an EMBL/GenBank/DDBJ whole genome shotgun (WGS) entry which is preliminary data.</text>
</comment>
<dbReference type="GO" id="GO:0016787">
    <property type="term" value="F:hydrolase activity"/>
    <property type="evidence" value="ECO:0007669"/>
    <property type="project" value="UniProtKB-KW"/>
</dbReference>
<reference evidence="4 5" key="1">
    <citation type="submission" date="2019-03" db="EMBL/GenBank/DDBJ databases">
        <title>Genomics of glacier-inhabiting Cryobacterium strains.</title>
        <authorList>
            <person name="Liu Q."/>
            <person name="Xin Y.-H."/>
        </authorList>
    </citation>
    <scope>NUCLEOTIDE SEQUENCE [LARGE SCALE GENOMIC DNA]</scope>
    <source>
        <strain evidence="4 5">TMT1-23-1</strain>
    </source>
</reference>
<dbReference type="InterPro" id="IPR029058">
    <property type="entry name" value="AB_hydrolase_fold"/>
</dbReference>
<dbReference type="PANTHER" id="PTHR10655:SF17">
    <property type="entry name" value="LYSOPHOSPHOLIPASE-LIKE PROTEIN 1"/>
    <property type="match status" value="1"/>
</dbReference>
<accession>A0ABY2JDN9</accession>
<evidence type="ECO:0000313" key="5">
    <source>
        <dbReference type="Proteomes" id="UP000297853"/>
    </source>
</evidence>
<keyword evidence="2 4" id="KW-0378">Hydrolase</keyword>
<dbReference type="Gene3D" id="3.40.50.1820">
    <property type="entry name" value="alpha/beta hydrolase"/>
    <property type="match status" value="1"/>
</dbReference>
<evidence type="ECO:0000313" key="4">
    <source>
        <dbReference type="EMBL" id="TFD03259.1"/>
    </source>
</evidence>
<dbReference type="Proteomes" id="UP000297853">
    <property type="component" value="Unassembled WGS sequence"/>
</dbReference>
<organism evidence="4 5">
    <name type="scientific">Cryobacterium sinapicolor</name>
    <dbReference type="NCBI Taxonomy" id="1259236"/>
    <lineage>
        <taxon>Bacteria</taxon>
        <taxon>Bacillati</taxon>
        <taxon>Actinomycetota</taxon>
        <taxon>Actinomycetes</taxon>
        <taxon>Micrococcales</taxon>
        <taxon>Microbacteriaceae</taxon>
        <taxon>Cryobacterium</taxon>
    </lineage>
</organism>
<evidence type="ECO:0000256" key="2">
    <source>
        <dbReference type="ARBA" id="ARBA00022801"/>
    </source>
</evidence>